<sequence length="277" mass="30573">MIYIFNCAKEICGLPARACHAFSQLCDYINCQPCQDACEVLANCCRGFTDKPLSSYVILTGLLSICELVLCLSAFNSPMLEGCTVRSHTMKVGVRSWLVIQIGFAGLNLLFAPYFQGQVWQNILVEVQTTGLRGKIGKDVVQGSFKHVFLHDFGVLFYFFALVASFLWSMSGSHWQFKAYCNPDGSVANAAWFGMCLFWVAALYSLAWYWCSCCARSVDPEAVRHDLEQRGPVGEEGEARASQALYHGQGPAGTQTNLVQSGVAPQYAPVRQGTGRR</sequence>
<keyword evidence="1" id="KW-1133">Transmembrane helix</keyword>
<keyword evidence="1" id="KW-0812">Transmembrane</keyword>
<proteinExistence type="predicted"/>
<keyword evidence="1" id="KW-0472">Membrane</keyword>
<accession>A0A7S4Q0A8</accession>
<feature type="transmembrane region" description="Helical" evidence="1">
    <location>
        <begin position="96"/>
        <end position="115"/>
    </location>
</feature>
<gene>
    <name evidence="2" type="ORF">AMON00008_LOCUS6837</name>
</gene>
<reference evidence="2" key="1">
    <citation type="submission" date="2021-01" db="EMBL/GenBank/DDBJ databases">
        <authorList>
            <person name="Corre E."/>
            <person name="Pelletier E."/>
            <person name="Niang G."/>
            <person name="Scheremetjew M."/>
            <person name="Finn R."/>
            <person name="Kale V."/>
            <person name="Holt S."/>
            <person name="Cochrane G."/>
            <person name="Meng A."/>
            <person name="Brown T."/>
            <person name="Cohen L."/>
        </authorList>
    </citation>
    <scope>NUCLEOTIDE SEQUENCE</scope>
    <source>
        <strain evidence="2">CCMP3105</strain>
    </source>
</reference>
<name>A0A7S4Q0A8_9DINO</name>
<dbReference type="AlphaFoldDB" id="A0A7S4Q0A8"/>
<evidence type="ECO:0000256" key="1">
    <source>
        <dbReference type="SAM" id="Phobius"/>
    </source>
</evidence>
<feature type="transmembrane region" description="Helical" evidence="1">
    <location>
        <begin position="190"/>
        <end position="210"/>
    </location>
</feature>
<protein>
    <submittedName>
        <fullName evidence="2">Uncharacterized protein</fullName>
    </submittedName>
</protein>
<dbReference type="EMBL" id="HBNR01010529">
    <property type="protein sequence ID" value="CAE4567218.1"/>
    <property type="molecule type" value="Transcribed_RNA"/>
</dbReference>
<feature type="transmembrane region" description="Helical" evidence="1">
    <location>
        <begin position="148"/>
        <end position="169"/>
    </location>
</feature>
<organism evidence="2">
    <name type="scientific">Alexandrium monilatum</name>
    <dbReference type="NCBI Taxonomy" id="311494"/>
    <lineage>
        <taxon>Eukaryota</taxon>
        <taxon>Sar</taxon>
        <taxon>Alveolata</taxon>
        <taxon>Dinophyceae</taxon>
        <taxon>Gonyaulacales</taxon>
        <taxon>Pyrocystaceae</taxon>
        <taxon>Alexandrium</taxon>
    </lineage>
</organism>
<evidence type="ECO:0000313" key="2">
    <source>
        <dbReference type="EMBL" id="CAE4567218.1"/>
    </source>
</evidence>
<feature type="transmembrane region" description="Helical" evidence="1">
    <location>
        <begin position="56"/>
        <end position="75"/>
    </location>
</feature>